<name>W4VEB2_9BACI</name>
<evidence type="ECO:0000256" key="1">
    <source>
        <dbReference type="SAM" id="MobiDB-lite"/>
    </source>
</evidence>
<feature type="compositionally biased region" description="Polar residues" evidence="1">
    <location>
        <begin position="1"/>
        <end position="17"/>
    </location>
</feature>
<feature type="region of interest" description="Disordered" evidence="1">
    <location>
        <begin position="1"/>
        <end position="22"/>
    </location>
</feature>
<comment type="caution">
    <text evidence="2">The sequence shown here is derived from an EMBL/GenBank/DDBJ whole genome shotgun (WGS) entry which is preliminary data.</text>
</comment>
<proteinExistence type="predicted"/>
<evidence type="ECO:0000313" key="3">
    <source>
        <dbReference type="Proteomes" id="UP000019102"/>
    </source>
</evidence>
<dbReference type="STRING" id="1298598.JCM21714_91"/>
<keyword evidence="3" id="KW-1185">Reference proteome</keyword>
<accession>W4VEB2</accession>
<evidence type="ECO:0000313" key="2">
    <source>
        <dbReference type="EMBL" id="GAE91153.1"/>
    </source>
</evidence>
<dbReference type="AlphaFoldDB" id="W4VEB2"/>
<reference evidence="2 3" key="1">
    <citation type="journal article" date="2014" name="Genome Announc.">
        <title>Draft Genome Sequence of the Boron-Tolerant and Moderately Halotolerant Bacterium Gracilibacillus boraciitolerans JCM 21714T.</title>
        <authorList>
            <person name="Ahmed I."/>
            <person name="Oshima K."/>
            <person name="Suda W."/>
            <person name="Kitamura K."/>
            <person name="Iida T."/>
            <person name="Ohmori Y."/>
            <person name="Fujiwara T."/>
            <person name="Hattori M."/>
            <person name="Ohkuma M."/>
        </authorList>
    </citation>
    <scope>NUCLEOTIDE SEQUENCE [LARGE SCALE GENOMIC DNA]</scope>
    <source>
        <strain evidence="2 3">JCM 21714</strain>
    </source>
</reference>
<organism evidence="2 3">
    <name type="scientific">Gracilibacillus boraciitolerans JCM 21714</name>
    <dbReference type="NCBI Taxonomy" id="1298598"/>
    <lineage>
        <taxon>Bacteria</taxon>
        <taxon>Bacillati</taxon>
        <taxon>Bacillota</taxon>
        <taxon>Bacilli</taxon>
        <taxon>Bacillales</taxon>
        <taxon>Bacillaceae</taxon>
        <taxon>Gracilibacillus</taxon>
    </lineage>
</organism>
<dbReference type="Proteomes" id="UP000019102">
    <property type="component" value="Unassembled WGS sequence"/>
</dbReference>
<dbReference type="eggNOG" id="ENOG5033EXD">
    <property type="taxonomic scope" value="Bacteria"/>
</dbReference>
<protein>
    <submittedName>
        <fullName evidence="2">Uncharacterized protein</fullName>
    </submittedName>
</protein>
<gene>
    <name evidence="2" type="ORF">JCM21714_91</name>
</gene>
<sequence length="105" mass="12265">METMTDPNQPTFSQQKQKQMKNLEEKIQRAEAIREKTHDQEMGIHDAIKDGSMPNYYQKNDKKAVLISVKNNLTPKGVVQGLIMSEVLGPPRAYQKRKIYRRYRS</sequence>
<dbReference type="EMBL" id="BAVS01000001">
    <property type="protein sequence ID" value="GAE91153.1"/>
    <property type="molecule type" value="Genomic_DNA"/>
</dbReference>